<dbReference type="Pfam" id="PF09356">
    <property type="entry name" value="Phage_BR0599"/>
    <property type="match status" value="1"/>
</dbReference>
<evidence type="ECO:0000313" key="2">
    <source>
        <dbReference type="EMBL" id="PZM17080.1"/>
    </source>
</evidence>
<dbReference type="Proteomes" id="UP000248925">
    <property type="component" value="Unassembled WGS sequence"/>
</dbReference>
<accession>A0A2W4F8P6</accession>
<evidence type="ECO:0000259" key="1">
    <source>
        <dbReference type="Pfam" id="PF09356"/>
    </source>
</evidence>
<feature type="domain" description="Bacteriophage phiJL001 Gp84 C-terminal" evidence="1">
    <location>
        <begin position="195"/>
        <end position="277"/>
    </location>
</feature>
<dbReference type="Pfam" id="PF09931">
    <property type="entry name" value="Phage_phiJL001_Gp84_N"/>
    <property type="match status" value="1"/>
</dbReference>
<dbReference type="NCBIfam" id="TIGR02218">
    <property type="entry name" value="phg_TIGR02218"/>
    <property type="match status" value="1"/>
</dbReference>
<dbReference type="EMBL" id="PCDP01000001">
    <property type="protein sequence ID" value="PZM17080.1"/>
    <property type="molecule type" value="Genomic_DNA"/>
</dbReference>
<gene>
    <name evidence="2" type="ORF">CPY51_02255</name>
</gene>
<dbReference type="InterPro" id="IPR011928">
    <property type="entry name" value="Phage_phiJL001_Gp84"/>
</dbReference>
<name>A0A2W4F8P6_9HYPH</name>
<dbReference type="RefSeq" id="WP_111158407.1">
    <property type="nucleotide sequence ID" value="NZ_PCDP01000001.1"/>
</dbReference>
<dbReference type="OrthoDB" id="1633386at2"/>
<evidence type="ECO:0000313" key="3">
    <source>
        <dbReference type="Proteomes" id="UP000248925"/>
    </source>
</evidence>
<sequence>MRKIAQDFAAHLSGGATTTCHCWRLQRRDGVVLGFTEHDHDLAFVDTLFLAASGFSASDGEEAAGLPASTSNVTGGFSSDAITEADLNAGLYDGARVEIYLVNWAAPEQHLLLKVQEIGEVTRQTGQFQAELRSFAARLAEPQGRIYTRRCDAVLGDARCGVDLGRPQYRAEGTIVAVSDTTRLSLSGISGFADGFFAHGKLFFLDGANAGFSVDVDSQALVGAITQVNLWLPLSPPPAVGERVALIAGCDKAFATCRSKFGNPQNFRGFPHMPGSDFAYTYADGTSVHDGSPLFP</sequence>
<dbReference type="AlphaFoldDB" id="A0A2W4F8P6"/>
<organism evidence="2 3">
    <name type="scientific">Rhizobium tubonense</name>
    <dbReference type="NCBI Taxonomy" id="484088"/>
    <lineage>
        <taxon>Bacteria</taxon>
        <taxon>Pseudomonadati</taxon>
        <taxon>Pseudomonadota</taxon>
        <taxon>Alphaproteobacteria</taxon>
        <taxon>Hyphomicrobiales</taxon>
        <taxon>Rhizobiaceae</taxon>
        <taxon>Rhizobium/Agrobacterium group</taxon>
        <taxon>Rhizobium</taxon>
    </lineage>
</organism>
<reference evidence="2 3" key="1">
    <citation type="journal article" date="2018" name="Sci. Rep.">
        <title>Rhizobium tumorigenes sp. nov., a novel plant tumorigenic bacterium isolated from cane gall tumors on thornless blackberry.</title>
        <authorList>
            <person name="Kuzmanovi N."/>
            <person name="Smalla K."/>
            <person name="Gronow S."/>
            <person name="PuBawska J."/>
        </authorList>
    </citation>
    <scope>NUCLEOTIDE SEQUENCE [LARGE SCALE GENOMIC DNA]</scope>
    <source>
        <strain evidence="2 3">CCBAU 85046</strain>
    </source>
</reference>
<keyword evidence="3" id="KW-1185">Reference proteome</keyword>
<proteinExistence type="predicted"/>
<comment type="caution">
    <text evidence="2">The sequence shown here is derived from an EMBL/GenBank/DDBJ whole genome shotgun (WGS) entry which is preliminary data.</text>
</comment>
<dbReference type="InterPro" id="IPR018964">
    <property type="entry name" value="Phage_phiJL001_Gp84_C"/>
</dbReference>
<protein>
    <submittedName>
        <fullName evidence="2">Beta tubulin</fullName>
    </submittedName>
</protein>